<comment type="caution">
    <text evidence="1">The sequence shown here is derived from an EMBL/GenBank/DDBJ whole genome shotgun (WGS) entry which is preliminary data.</text>
</comment>
<evidence type="ECO:0000313" key="2">
    <source>
        <dbReference type="Proteomes" id="UP001162992"/>
    </source>
</evidence>
<accession>A0ACC2B5G9</accession>
<organism evidence="1 2">
    <name type="scientific">Diphasiastrum complanatum</name>
    <name type="common">Issler's clubmoss</name>
    <name type="synonym">Lycopodium complanatum</name>
    <dbReference type="NCBI Taxonomy" id="34168"/>
    <lineage>
        <taxon>Eukaryota</taxon>
        <taxon>Viridiplantae</taxon>
        <taxon>Streptophyta</taxon>
        <taxon>Embryophyta</taxon>
        <taxon>Tracheophyta</taxon>
        <taxon>Lycopodiopsida</taxon>
        <taxon>Lycopodiales</taxon>
        <taxon>Lycopodiaceae</taxon>
        <taxon>Lycopodioideae</taxon>
        <taxon>Diphasiastrum</taxon>
    </lineage>
</organism>
<dbReference type="EMBL" id="CM055108">
    <property type="protein sequence ID" value="KAJ7524991.1"/>
    <property type="molecule type" value="Genomic_DNA"/>
</dbReference>
<evidence type="ECO:0000313" key="1">
    <source>
        <dbReference type="EMBL" id="KAJ7524991.1"/>
    </source>
</evidence>
<protein>
    <submittedName>
        <fullName evidence="1">Uncharacterized protein</fullName>
    </submittedName>
</protein>
<sequence>MLPSYKVVVAVGKDKKSKGAVRWCLQTLVKKGDTLPLLHVRPPVRSIPTPMGRFPVSKVDKEIVAAYIREVNNKSNKLLGQLKKECESHEVQPKIIIIENSSVKKGLVEAISELGICKLVIGSSAPSHISRLKVRKGGGACAYVSKHGAKFCAILAIRNGRLHSVKDADIPSDFASTTPLAHAAAPTTAAAIANPYAIPPLSMGRSPFSSSSSSYTPSFHCEGKIMGNYSASRPHSTLSSAMSSFRSYRRWTCTHQLPVARFRKHASGSKTQSIRDSKPSGLATSDASSSRRASFPETSPEILEGFLSRNLKRPQDWHMEILQNVDRSGSVESICSSSVTNWNLAFARSNESVPRSEDHNSVRIHHSISDTSSESAFVKGLTTCPKLPSAKENQTSEEIKRLKNELNLTFTAAQKAQRHGKISAILSRKRAEISSLRATRKAETIYAPTTAEEKMRVMIQNAAETCRKLALEEVDLKDEELADLVLAKHKAEFQAATMRTKGKAAKAAYKPKKMGEKLIHALHHA</sequence>
<gene>
    <name evidence="1" type="ORF">O6H91_17G031100</name>
</gene>
<proteinExistence type="predicted"/>
<reference evidence="2" key="1">
    <citation type="journal article" date="2024" name="Proc. Natl. Acad. Sci. U.S.A.">
        <title>Extraordinary preservation of gene collinearity over three hundred million years revealed in homosporous lycophytes.</title>
        <authorList>
            <person name="Li C."/>
            <person name="Wickell D."/>
            <person name="Kuo L.Y."/>
            <person name="Chen X."/>
            <person name="Nie B."/>
            <person name="Liao X."/>
            <person name="Peng D."/>
            <person name="Ji J."/>
            <person name="Jenkins J."/>
            <person name="Williams M."/>
            <person name="Shu S."/>
            <person name="Plott C."/>
            <person name="Barry K."/>
            <person name="Rajasekar S."/>
            <person name="Grimwood J."/>
            <person name="Han X."/>
            <person name="Sun S."/>
            <person name="Hou Z."/>
            <person name="He W."/>
            <person name="Dai G."/>
            <person name="Sun C."/>
            <person name="Schmutz J."/>
            <person name="Leebens-Mack J.H."/>
            <person name="Li F.W."/>
            <person name="Wang L."/>
        </authorList>
    </citation>
    <scope>NUCLEOTIDE SEQUENCE [LARGE SCALE GENOMIC DNA]</scope>
    <source>
        <strain evidence="2">cv. PW_Plant_1</strain>
    </source>
</reference>
<keyword evidence="2" id="KW-1185">Reference proteome</keyword>
<name>A0ACC2B5G9_DIPCM</name>
<dbReference type="Proteomes" id="UP001162992">
    <property type="component" value="Chromosome 17"/>
</dbReference>